<feature type="transmembrane region" description="Helical" evidence="7">
    <location>
        <begin position="43"/>
        <end position="62"/>
    </location>
</feature>
<dbReference type="RefSeq" id="WP_104527663.1">
    <property type="nucleotide sequence ID" value="NZ_POQT01000007.1"/>
</dbReference>
<keyword evidence="3" id="KW-1003">Cell membrane</keyword>
<dbReference type="Pfam" id="PF02308">
    <property type="entry name" value="MgtC"/>
    <property type="match status" value="1"/>
</dbReference>
<evidence type="ECO:0000256" key="4">
    <source>
        <dbReference type="ARBA" id="ARBA00022692"/>
    </source>
</evidence>
<dbReference type="AlphaFoldDB" id="A0A4Q7YAA8"/>
<evidence type="ECO:0000256" key="7">
    <source>
        <dbReference type="SAM" id="Phobius"/>
    </source>
</evidence>
<gene>
    <name evidence="9" type="ORF">BKA19_2816</name>
</gene>
<evidence type="ECO:0000259" key="8">
    <source>
        <dbReference type="Pfam" id="PF02308"/>
    </source>
</evidence>
<evidence type="ECO:0000256" key="6">
    <source>
        <dbReference type="ARBA" id="ARBA00023136"/>
    </source>
</evidence>
<comment type="caution">
    <text evidence="9">The sequence shown here is derived from an EMBL/GenBank/DDBJ whole genome shotgun (WGS) entry which is preliminary data.</text>
</comment>
<organism evidence="9 10">
    <name type="scientific">Blastococcus saxobsidens</name>
    <dbReference type="NCBI Taxonomy" id="138336"/>
    <lineage>
        <taxon>Bacteria</taxon>
        <taxon>Bacillati</taxon>
        <taxon>Actinomycetota</taxon>
        <taxon>Actinomycetes</taxon>
        <taxon>Geodermatophilales</taxon>
        <taxon>Geodermatophilaceae</taxon>
        <taxon>Blastococcus</taxon>
    </lineage>
</organism>
<evidence type="ECO:0000256" key="2">
    <source>
        <dbReference type="ARBA" id="ARBA00009298"/>
    </source>
</evidence>
<feature type="domain" description="MgtC/SapB/SrpB/YhiD N-terminal" evidence="8">
    <location>
        <begin position="19"/>
        <end position="137"/>
    </location>
</feature>
<sequence>MILALAAPSPETWEHVGNLGVAFLLSALIGLERELRHKAAGLRTLTVVGFAAALFMVISQAQFGDSRVAAQVVSGLGFIGGGLIFVRRDAVRGLTTAAIVWLTAAVGMAAGAGLWLLAVVATLAHFAVSYGFTPLARRLSDRATRVHALTLTYRDGEGVLRRALAECTQRGFTVRDLVATTDDGGGAAVRQATVRLSVEGSGPVTQLATWLADIDGVLAITAGGPAEDAD</sequence>
<dbReference type="InterPro" id="IPR049177">
    <property type="entry name" value="MgtC_SapB_SrpB_YhiD_N"/>
</dbReference>
<accession>A0A4Q7YAA8</accession>
<keyword evidence="10" id="KW-1185">Reference proteome</keyword>
<evidence type="ECO:0000256" key="1">
    <source>
        <dbReference type="ARBA" id="ARBA00004651"/>
    </source>
</evidence>
<comment type="similarity">
    <text evidence="2">Belongs to the MgtC/SapB family.</text>
</comment>
<dbReference type="InterPro" id="IPR003416">
    <property type="entry name" value="MgtC/SapB/SrpB/YhiD_fam"/>
</dbReference>
<comment type="subcellular location">
    <subcellularLocation>
        <location evidence="1">Cell membrane</location>
        <topology evidence="1">Multi-pass membrane protein</topology>
    </subcellularLocation>
</comment>
<feature type="transmembrane region" description="Helical" evidence="7">
    <location>
        <begin position="12"/>
        <end position="31"/>
    </location>
</feature>
<dbReference type="OrthoDB" id="9811198at2"/>
<evidence type="ECO:0000313" key="10">
    <source>
        <dbReference type="Proteomes" id="UP000292507"/>
    </source>
</evidence>
<protein>
    <submittedName>
        <fullName evidence="9">Putative Mg2+ transporter-C (MgtC) family protein</fullName>
    </submittedName>
</protein>
<feature type="transmembrane region" description="Helical" evidence="7">
    <location>
        <begin position="98"/>
        <end position="128"/>
    </location>
</feature>
<name>A0A4Q7YAA8_9ACTN</name>
<proteinExistence type="inferred from homology"/>
<reference evidence="9 10" key="1">
    <citation type="submission" date="2019-02" db="EMBL/GenBank/DDBJ databases">
        <title>Sequencing the genomes of 1000 actinobacteria strains.</title>
        <authorList>
            <person name="Klenk H.-P."/>
        </authorList>
    </citation>
    <scope>NUCLEOTIDE SEQUENCE [LARGE SCALE GENOMIC DNA]</scope>
    <source>
        <strain evidence="9 10">DSM 44509</strain>
    </source>
</reference>
<dbReference type="PANTHER" id="PTHR33778">
    <property type="entry name" value="PROTEIN MGTC"/>
    <property type="match status" value="1"/>
</dbReference>
<dbReference type="Proteomes" id="UP000292507">
    <property type="component" value="Unassembled WGS sequence"/>
</dbReference>
<dbReference type="GO" id="GO:0005886">
    <property type="term" value="C:plasma membrane"/>
    <property type="evidence" value="ECO:0007669"/>
    <property type="project" value="UniProtKB-SubCell"/>
</dbReference>
<keyword evidence="5 7" id="KW-1133">Transmembrane helix</keyword>
<evidence type="ECO:0000256" key="5">
    <source>
        <dbReference type="ARBA" id="ARBA00022989"/>
    </source>
</evidence>
<keyword evidence="6 7" id="KW-0472">Membrane</keyword>
<evidence type="ECO:0000313" key="9">
    <source>
        <dbReference type="EMBL" id="RZU33101.1"/>
    </source>
</evidence>
<feature type="transmembrane region" description="Helical" evidence="7">
    <location>
        <begin position="68"/>
        <end position="86"/>
    </location>
</feature>
<dbReference type="PRINTS" id="PR01837">
    <property type="entry name" value="MGTCSAPBPROT"/>
</dbReference>
<dbReference type="PANTHER" id="PTHR33778:SF1">
    <property type="entry name" value="MAGNESIUM TRANSPORTER YHID-RELATED"/>
    <property type="match status" value="1"/>
</dbReference>
<dbReference type="EMBL" id="SHKV01000001">
    <property type="protein sequence ID" value="RZU33101.1"/>
    <property type="molecule type" value="Genomic_DNA"/>
</dbReference>
<evidence type="ECO:0000256" key="3">
    <source>
        <dbReference type="ARBA" id="ARBA00022475"/>
    </source>
</evidence>
<keyword evidence="4 7" id="KW-0812">Transmembrane</keyword>